<proteinExistence type="predicted"/>
<protein>
    <recommendedName>
        <fullName evidence="3">Glycine zipper family protein</fullName>
    </recommendedName>
</protein>
<evidence type="ECO:0008006" key="3">
    <source>
        <dbReference type="Google" id="ProtNLM"/>
    </source>
</evidence>
<dbReference type="RefSeq" id="WP_415865791.1">
    <property type="nucleotide sequence ID" value="NZ_CP134537.1"/>
</dbReference>
<sequence>MILLTALITSISVNAQTETIKHNIYLRVYNLEGNKISKGALVFINDSLIELKNSIKQSRVSFNDIGFIRTKKSASNNVVIGAVSGATLGAVVGVSTADPDDWIFSYTKGEGALVLGGIGALGGSAIGGITSLFKKSKTYIINGDVEKWRIFKEKIVKSGFY</sequence>
<name>A0ABY9XTN5_9FLAO</name>
<dbReference type="Proteomes" id="UP001302806">
    <property type="component" value="Chromosome"/>
</dbReference>
<evidence type="ECO:0000313" key="1">
    <source>
        <dbReference type="EMBL" id="WNH09294.1"/>
    </source>
</evidence>
<reference evidence="1 2" key="1">
    <citation type="submission" date="2023-09" db="EMBL/GenBank/DDBJ databases">
        <title>Thalassobella suaedae gen. nov., sp. nov., a marine bacterium of the family Flavobacteriaceae isolated from a halophyte Suaeda japonica.</title>
        <authorList>
            <person name="Lee S.Y."/>
            <person name="Hwang C.Y."/>
        </authorList>
    </citation>
    <scope>NUCLEOTIDE SEQUENCE [LARGE SCALE GENOMIC DNA]</scope>
    <source>
        <strain evidence="1 2">HL-DH14</strain>
    </source>
</reference>
<organism evidence="1 2">
    <name type="scientific">Thalassobellus suaedae</name>
    <dbReference type="NCBI Taxonomy" id="3074124"/>
    <lineage>
        <taxon>Bacteria</taxon>
        <taxon>Pseudomonadati</taxon>
        <taxon>Bacteroidota</taxon>
        <taxon>Flavobacteriia</taxon>
        <taxon>Flavobacteriales</taxon>
        <taxon>Flavobacteriaceae</taxon>
        <taxon>Thalassobellus</taxon>
    </lineage>
</organism>
<gene>
    <name evidence="1" type="ORF">RHP51_00635</name>
</gene>
<evidence type="ECO:0000313" key="2">
    <source>
        <dbReference type="Proteomes" id="UP001302806"/>
    </source>
</evidence>
<accession>A0ABY9XTN5</accession>
<dbReference type="EMBL" id="CP134537">
    <property type="protein sequence ID" value="WNH09294.1"/>
    <property type="molecule type" value="Genomic_DNA"/>
</dbReference>